<dbReference type="RefSeq" id="WP_249699872.1">
    <property type="nucleotide sequence ID" value="NZ_JAMFLX010000015.1"/>
</dbReference>
<dbReference type="SUPFAM" id="SSF52172">
    <property type="entry name" value="CheY-like"/>
    <property type="match status" value="1"/>
</dbReference>
<evidence type="ECO:0000313" key="17">
    <source>
        <dbReference type="Proteomes" id="UP001203338"/>
    </source>
</evidence>
<name>A0ABT0PGW5_9GAMM</name>
<dbReference type="InterPro" id="IPR004358">
    <property type="entry name" value="Sig_transdc_His_kin-like_C"/>
</dbReference>
<comment type="catalytic activity">
    <reaction evidence="1">
        <text>ATP + protein L-histidine = ADP + protein N-phospho-L-histidine.</text>
        <dbReference type="EC" id="2.7.13.3"/>
    </reaction>
</comment>
<proteinExistence type="inferred from homology"/>
<feature type="transmembrane region" description="Helical" evidence="13">
    <location>
        <begin position="371"/>
        <end position="393"/>
    </location>
</feature>
<keyword evidence="10 13" id="KW-0472">Membrane</keyword>
<accession>A0ABT0PGW5</accession>
<keyword evidence="8 16" id="KW-0418">Kinase</keyword>
<dbReference type="SMART" id="SM00388">
    <property type="entry name" value="HisKA"/>
    <property type="match status" value="1"/>
</dbReference>
<evidence type="ECO:0000256" key="7">
    <source>
        <dbReference type="ARBA" id="ARBA00022692"/>
    </source>
</evidence>
<dbReference type="GO" id="GO:0016301">
    <property type="term" value="F:kinase activity"/>
    <property type="evidence" value="ECO:0007669"/>
    <property type="project" value="UniProtKB-KW"/>
</dbReference>
<dbReference type="CDD" id="cd00130">
    <property type="entry name" value="PAS"/>
    <property type="match status" value="1"/>
</dbReference>
<dbReference type="InterPro" id="IPR038377">
    <property type="entry name" value="Na/Glc_symporter_sf"/>
</dbReference>
<feature type="transmembrane region" description="Helical" evidence="13">
    <location>
        <begin position="64"/>
        <end position="84"/>
    </location>
</feature>
<evidence type="ECO:0000256" key="11">
    <source>
        <dbReference type="PROSITE-ProRule" id="PRU00169"/>
    </source>
</evidence>
<feature type="transmembrane region" description="Helical" evidence="13">
    <location>
        <begin position="323"/>
        <end position="350"/>
    </location>
</feature>
<evidence type="ECO:0000256" key="8">
    <source>
        <dbReference type="ARBA" id="ARBA00022777"/>
    </source>
</evidence>
<dbReference type="Gene3D" id="3.40.50.2300">
    <property type="match status" value="1"/>
</dbReference>
<feature type="transmembrane region" description="Helical" evidence="13">
    <location>
        <begin position="190"/>
        <end position="216"/>
    </location>
</feature>
<dbReference type="InterPro" id="IPR036890">
    <property type="entry name" value="HATPase_C_sf"/>
</dbReference>
<dbReference type="CDD" id="cd10322">
    <property type="entry name" value="SLC5sbd"/>
    <property type="match status" value="1"/>
</dbReference>
<feature type="transmembrane region" description="Helical" evidence="13">
    <location>
        <begin position="405"/>
        <end position="426"/>
    </location>
</feature>
<feature type="transmembrane region" description="Helical" evidence="13">
    <location>
        <begin position="236"/>
        <end position="253"/>
    </location>
</feature>
<dbReference type="InterPro" id="IPR001789">
    <property type="entry name" value="Sig_transdc_resp-reg_receiver"/>
</dbReference>
<comment type="caution">
    <text evidence="16">The sequence shown here is derived from an EMBL/GenBank/DDBJ whole genome shotgun (WGS) entry which is preliminary data.</text>
</comment>
<dbReference type="InterPro" id="IPR005467">
    <property type="entry name" value="His_kinase_dom"/>
</dbReference>
<feature type="transmembrane region" description="Helical" evidence="13">
    <location>
        <begin position="433"/>
        <end position="455"/>
    </location>
</feature>
<protein>
    <recommendedName>
        <fullName evidence="4">histidine kinase</fullName>
        <ecNumber evidence="4">2.7.13.3</ecNumber>
    </recommendedName>
</protein>
<evidence type="ECO:0000256" key="3">
    <source>
        <dbReference type="ARBA" id="ARBA00006434"/>
    </source>
</evidence>
<dbReference type="Gene3D" id="3.30.450.20">
    <property type="entry name" value="PAS domain"/>
    <property type="match status" value="1"/>
</dbReference>
<evidence type="ECO:0000256" key="1">
    <source>
        <dbReference type="ARBA" id="ARBA00000085"/>
    </source>
</evidence>
<dbReference type="SUPFAM" id="SSF55785">
    <property type="entry name" value="PYP-like sensor domain (PAS domain)"/>
    <property type="match status" value="1"/>
</dbReference>
<dbReference type="SMART" id="SM00448">
    <property type="entry name" value="REC"/>
    <property type="match status" value="1"/>
</dbReference>
<evidence type="ECO:0000256" key="6">
    <source>
        <dbReference type="ARBA" id="ARBA00022679"/>
    </source>
</evidence>
<dbReference type="InterPro" id="IPR035965">
    <property type="entry name" value="PAS-like_dom_sf"/>
</dbReference>
<dbReference type="InterPro" id="IPR000014">
    <property type="entry name" value="PAS"/>
</dbReference>
<keyword evidence="5 11" id="KW-0597">Phosphoprotein</keyword>
<feature type="transmembrane region" description="Helical" evidence="13">
    <location>
        <begin position="274"/>
        <end position="293"/>
    </location>
</feature>
<evidence type="ECO:0000259" key="15">
    <source>
        <dbReference type="PROSITE" id="PS50110"/>
    </source>
</evidence>
<dbReference type="SUPFAM" id="SSF55874">
    <property type="entry name" value="ATPase domain of HSP90 chaperone/DNA topoisomerase II/histidine kinase"/>
    <property type="match status" value="1"/>
</dbReference>
<reference evidence="16 17" key="1">
    <citation type="submission" date="2022-05" db="EMBL/GenBank/DDBJ databases">
        <authorList>
            <person name="Park J.-S."/>
        </authorList>
    </citation>
    <scope>NUCLEOTIDE SEQUENCE [LARGE SCALE GENOMIC DNA]</scope>
    <source>
        <strain evidence="16 17">2012CJ34-2</strain>
    </source>
</reference>
<dbReference type="PANTHER" id="PTHR43047">
    <property type="entry name" value="TWO-COMPONENT HISTIDINE PROTEIN KINASE"/>
    <property type="match status" value="1"/>
</dbReference>
<comment type="similarity">
    <text evidence="3">Belongs to the sodium:solute symporter (SSF) (TC 2.A.21) family.</text>
</comment>
<dbReference type="SUPFAM" id="SSF47384">
    <property type="entry name" value="Homodimeric domain of signal transducing histidine kinase"/>
    <property type="match status" value="1"/>
</dbReference>
<dbReference type="Gene3D" id="1.20.1730.10">
    <property type="entry name" value="Sodium/glucose cotransporter"/>
    <property type="match status" value="1"/>
</dbReference>
<dbReference type="PRINTS" id="PR00344">
    <property type="entry name" value="BCTRLSENSOR"/>
</dbReference>
<feature type="transmembrane region" description="Helical" evidence="13">
    <location>
        <begin position="6"/>
        <end position="25"/>
    </location>
</feature>
<dbReference type="CDD" id="cd00082">
    <property type="entry name" value="HisKA"/>
    <property type="match status" value="1"/>
</dbReference>
<dbReference type="EC" id="2.7.13.3" evidence="4"/>
<comment type="subcellular location">
    <subcellularLocation>
        <location evidence="2">Membrane</location>
        <topology evidence="2">Multi-pass membrane protein</topology>
    </subcellularLocation>
</comment>
<dbReference type="Pfam" id="PF00072">
    <property type="entry name" value="Response_reg"/>
    <property type="match status" value="1"/>
</dbReference>
<dbReference type="InterPro" id="IPR003594">
    <property type="entry name" value="HATPase_dom"/>
</dbReference>
<feature type="domain" description="Response regulatory" evidence="15">
    <location>
        <begin position="1017"/>
        <end position="1132"/>
    </location>
</feature>
<organism evidence="16 17">
    <name type="scientific">Parendozoicomonas callyspongiae</name>
    <dbReference type="NCBI Taxonomy" id="2942213"/>
    <lineage>
        <taxon>Bacteria</taxon>
        <taxon>Pseudomonadati</taxon>
        <taxon>Pseudomonadota</taxon>
        <taxon>Gammaproteobacteria</taxon>
        <taxon>Oceanospirillales</taxon>
        <taxon>Endozoicomonadaceae</taxon>
        <taxon>Parendozoicomonas</taxon>
    </lineage>
</organism>
<dbReference type="PROSITE" id="PS50110">
    <property type="entry name" value="RESPONSE_REGULATORY"/>
    <property type="match status" value="1"/>
</dbReference>
<keyword evidence="9 13" id="KW-1133">Transmembrane helix</keyword>
<gene>
    <name evidence="16" type="ORF">M3P05_11850</name>
</gene>
<evidence type="ECO:0000256" key="4">
    <source>
        <dbReference type="ARBA" id="ARBA00012438"/>
    </source>
</evidence>
<dbReference type="PROSITE" id="PS50109">
    <property type="entry name" value="HIS_KIN"/>
    <property type="match status" value="1"/>
</dbReference>
<dbReference type="InterPro" id="IPR011006">
    <property type="entry name" value="CheY-like_superfamily"/>
</dbReference>
<evidence type="ECO:0000256" key="9">
    <source>
        <dbReference type="ARBA" id="ARBA00022989"/>
    </source>
</evidence>
<keyword evidence="6" id="KW-0808">Transferase</keyword>
<feature type="modified residue" description="4-aspartylphosphate" evidence="11">
    <location>
        <position position="1066"/>
    </location>
</feature>
<dbReference type="Gene3D" id="1.10.287.130">
    <property type="match status" value="1"/>
</dbReference>
<dbReference type="Pfam" id="PF12860">
    <property type="entry name" value="PAS_7"/>
    <property type="match status" value="1"/>
</dbReference>
<dbReference type="Proteomes" id="UP001203338">
    <property type="component" value="Unassembled WGS sequence"/>
</dbReference>
<keyword evidence="7 13" id="KW-0812">Transmembrane</keyword>
<keyword evidence="12" id="KW-0175">Coiled coil</keyword>
<sequence>MAVWLIVLVSILYAGSLFTIAWYGDRSDRFRKGRWQPLIYSLTLAVYCTSWSFFGAVGQAVDSPWSFIPIYLAPIVLMLVFWRLQARMIAIGKRENITSIADFLAARYGRSRLIAIVATSVAVFGVIPYIALQLKAIVMGYSLFVTDQELFSGQGVASGDTALLVTLVLAAFSILFGTRHLDTTEHHHGVMLAIAVESVLKLLAFIAVGVATIWFMPDTFSPETMTTLAPPSAGEWANLTMLTVVSMMAYLCLPRQFHVSVVENEEVEHFHIARWVFSGYLLLMAAFVLPIALTGQELLSPGISPDTFVINLPMGFGSYSLAILAYVGGVSAAISMVIVSVITLAIMLGNEMVVPALLQGRKLDDKSFQELKWLLLNIRRSLIFIVLFLAWAFSRAIEGQTLASMGFMSFTALAQLAPGLIGGLLWRKSNSKGVVAGIIAGGALWFLLMVLPAAGVDVLPMSFTEALFAGNSQTARMLISLLANLFCYAVGSIYFVPSLHERDQAGRFLDVHLPGQTDLPLSNIRVDDLELLAARFVGEDKAKMTFEYAAGDEQPWFFRQRKASPELLAITERLLSSVLGTSSARIVIKSALKGQTMDLTDVEDIVGEASSVLTFNRELLQSSIENISQGVSVIDRDLRLVAWNRRYIEMFHYPETLVRYGRHISELILFNAHRGLCGPGDPEQHVRKRLNWLEKGSPHTSERQYPDGKVIQIQGSPMPGGGFVMSFSDITKFREAEDKLTRMNEELESRVSERTRELEKLNTALLKAKYQAEQANQSRSLFYTTISHDLMQPMHAARLFAATMADEFKEGRAGELATKLDGSLGVAEDLLKDLQQLSRLETGRVACNIEPFPLSDILASLETDFSVMAQKYQVKFHLVNSDQIIASDKVLLRRVLQNFLANAFRYAQSGSVMLICRRQGEQLRIEVRDSGPGIPKQKQEEVFKAFQRLDHSDAQGLGLGLAISRGIARLLKHDIGLRSVEGKGSVFSITVARAELPAYRPPVKKVISPGNHLAGCVVFCIDNDEMILEGLSALLQRWQAIPLTARNMKEALTLAESEEPDIILADYHLDHGENGHSVARAVEAQLERDVPVIVISADASPMLKAQLKAEGVGYLAKPVKPAGLRALMQRMLVVATV</sequence>
<evidence type="ECO:0000259" key="14">
    <source>
        <dbReference type="PROSITE" id="PS50109"/>
    </source>
</evidence>
<feature type="transmembrane region" description="Helical" evidence="13">
    <location>
        <begin position="113"/>
        <end position="141"/>
    </location>
</feature>
<dbReference type="InterPro" id="IPR001734">
    <property type="entry name" value="Na/solute_symporter"/>
</dbReference>
<keyword evidence="17" id="KW-1185">Reference proteome</keyword>
<feature type="transmembrane region" description="Helical" evidence="13">
    <location>
        <begin position="475"/>
        <end position="497"/>
    </location>
</feature>
<dbReference type="EMBL" id="JAMFLX010000015">
    <property type="protein sequence ID" value="MCL6270618.1"/>
    <property type="molecule type" value="Genomic_DNA"/>
</dbReference>
<evidence type="ECO:0000256" key="2">
    <source>
        <dbReference type="ARBA" id="ARBA00004141"/>
    </source>
</evidence>
<feature type="transmembrane region" description="Helical" evidence="13">
    <location>
        <begin position="37"/>
        <end position="58"/>
    </location>
</feature>
<dbReference type="PANTHER" id="PTHR43047:SF9">
    <property type="entry name" value="HISTIDINE KINASE"/>
    <property type="match status" value="1"/>
</dbReference>
<dbReference type="PROSITE" id="PS50283">
    <property type="entry name" value="NA_SOLUT_SYMP_3"/>
    <property type="match status" value="1"/>
</dbReference>
<feature type="coiled-coil region" evidence="12">
    <location>
        <begin position="730"/>
        <end position="778"/>
    </location>
</feature>
<evidence type="ECO:0000256" key="5">
    <source>
        <dbReference type="ARBA" id="ARBA00022553"/>
    </source>
</evidence>
<dbReference type="InterPro" id="IPR003661">
    <property type="entry name" value="HisK_dim/P_dom"/>
</dbReference>
<feature type="domain" description="Histidine kinase" evidence="14">
    <location>
        <begin position="785"/>
        <end position="995"/>
    </location>
</feature>
<evidence type="ECO:0000256" key="12">
    <source>
        <dbReference type="SAM" id="Coils"/>
    </source>
</evidence>
<evidence type="ECO:0000313" key="16">
    <source>
        <dbReference type="EMBL" id="MCL6270618.1"/>
    </source>
</evidence>
<evidence type="ECO:0000256" key="13">
    <source>
        <dbReference type="SAM" id="Phobius"/>
    </source>
</evidence>
<dbReference type="Pfam" id="PF02518">
    <property type="entry name" value="HATPase_c"/>
    <property type="match status" value="1"/>
</dbReference>
<dbReference type="Gene3D" id="3.30.565.10">
    <property type="entry name" value="Histidine kinase-like ATPase, C-terminal domain"/>
    <property type="match status" value="1"/>
</dbReference>
<feature type="transmembrane region" description="Helical" evidence="13">
    <location>
        <begin position="161"/>
        <end position="178"/>
    </location>
</feature>
<dbReference type="InterPro" id="IPR036097">
    <property type="entry name" value="HisK_dim/P_sf"/>
</dbReference>
<dbReference type="SMART" id="SM00387">
    <property type="entry name" value="HATPase_c"/>
    <property type="match status" value="1"/>
</dbReference>
<dbReference type="CDD" id="cd00156">
    <property type="entry name" value="REC"/>
    <property type="match status" value="1"/>
</dbReference>
<evidence type="ECO:0000256" key="10">
    <source>
        <dbReference type="ARBA" id="ARBA00023136"/>
    </source>
</evidence>